<evidence type="ECO:0000313" key="3">
    <source>
        <dbReference type="Proteomes" id="UP000039865"/>
    </source>
</evidence>
<feature type="transmembrane region" description="Helical" evidence="1">
    <location>
        <begin position="73"/>
        <end position="98"/>
    </location>
</feature>
<gene>
    <name evidence="2" type="primary">Contig2023.g2185</name>
    <name evidence="2" type="ORF">STYLEM_6453</name>
</gene>
<keyword evidence="3" id="KW-1185">Reference proteome</keyword>
<sequence>MKAISTRYIIRCLNAALYGLVIVFTLAATIIDPTDQVVIDYRQRMLESQEDIRDEESEQPQKFLKDNMHFCSFFTFVLIMNVISFILNTYLVILHIYLKYKGITTYEYVLMASKPKIKKYIINQNHHDISNNTNTDIGIMNKDTHMHQLHSSNQMMMNNSHNIKQIPNYSKQMLSDNPRIDSGRFQEDDVYNYSPREESLGQTMQNLSASQDIRVNFEKPKSMRSPQLNNGSSGPQLKMMNIQSNPSIFLSPSFQPKPRSPGILPIIDAKYLTKLQKIAHSMMDREFFQLSQRMSKNSPLQLSHQ</sequence>
<keyword evidence="1" id="KW-0472">Membrane</keyword>
<evidence type="ECO:0000313" key="2">
    <source>
        <dbReference type="EMBL" id="CDW77490.1"/>
    </source>
</evidence>
<protein>
    <submittedName>
        <fullName evidence="2">Uncharacterized protein</fullName>
    </submittedName>
</protein>
<proteinExistence type="predicted"/>
<dbReference type="Proteomes" id="UP000039865">
    <property type="component" value="Unassembled WGS sequence"/>
</dbReference>
<organism evidence="2 3">
    <name type="scientific">Stylonychia lemnae</name>
    <name type="common">Ciliate</name>
    <dbReference type="NCBI Taxonomy" id="5949"/>
    <lineage>
        <taxon>Eukaryota</taxon>
        <taxon>Sar</taxon>
        <taxon>Alveolata</taxon>
        <taxon>Ciliophora</taxon>
        <taxon>Intramacronucleata</taxon>
        <taxon>Spirotrichea</taxon>
        <taxon>Stichotrichia</taxon>
        <taxon>Sporadotrichida</taxon>
        <taxon>Oxytrichidae</taxon>
        <taxon>Stylonychinae</taxon>
        <taxon>Stylonychia</taxon>
    </lineage>
</organism>
<keyword evidence="1" id="KW-0812">Transmembrane</keyword>
<accession>A0A078A5H9</accession>
<dbReference type="AlphaFoldDB" id="A0A078A5H9"/>
<reference evidence="2 3" key="1">
    <citation type="submission" date="2014-06" db="EMBL/GenBank/DDBJ databases">
        <authorList>
            <person name="Swart Estienne"/>
        </authorList>
    </citation>
    <scope>NUCLEOTIDE SEQUENCE [LARGE SCALE GENOMIC DNA]</scope>
    <source>
        <strain evidence="2 3">130c</strain>
    </source>
</reference>
<dbReference type="EMBL" id="CCKQ01006202">
    <property type="protein sequence ID" value="CDW77490.1"/>
    <property type="molecule type" value="Genomic_DNA"/>
</dbReference>
<feature type="transmembrane region" description="Helical" evidence="1">
    <location>
        <begin position="12"/>
        <end position="31"/>
    </location>
</feature>
<evidence type="ECO:0000256" key="1">
    <source>
        <dbReference type="SAM" id="Phobius"/>
    </source>
</evidence>
<name>A0A078A5H9_STYLE</name>
<keyword evidence="1" id="KW-1133">Transmembrane helix</keyword>
<dbReference type="InParanoid" id="A0A078A5H9"/>